<evidence type="ECO:0000313" key="2">
    <source>
        <dbReference type="EMBL" id="EAU87317.2"/>
    </source>
</evidence>
<feature type="compositionally biased region" description="Polar residues" evidence="1">
    <location>
        <begin position="154"/>
        <end position="167"/>
    </location>
</feature>
<gene>
    <name evidence="2" type="ORF">CC1G_02076</name>
</gene>
<feature type="compositionally biased region" description="Basic and acidic residues" evidence="1">
    <location>
        <begin position="252"/>
        <end position="280"/>
    </location>
</feature>
<dbReference type="KEGG" id="cci:CC1G_02076"/>
<protein>
    <submittedName>
        <fullName evidence="2">Uncharacterized protein</fullName>
    </submittedName>
</protein>
<proteinExistence type="predicted"/>
<feature type="region of interest" description="Disordered" evidence="1">
    <location>
        <begin position="138"/>
        <end position="294"/>
    </location>
</feature>
<comment type="caution">
    <text evidence="2">The sequence shown here is derived from an EMBL/GenBank/DDBJ whole genome shotgun (WGS) entry which is preliminary data.</text>
</comment>
<feature type="compositionally biased region" description="Pro residues" evidence="1">
    <location>
        <begin position="189"/>
        <end position="222"/>
    </location>
</feature>
<feature type="region of interest" description="Disordered" evidence="1">
    <location>
        <begin position="83"/>
        <end position="112"/>
    </location>
</feature>
<sequence length="294" mass="32117">MSKRKKKTKTELPLPSTEDAFVGRIEATERELHKEQEKLASLLVSQSSAPMGWKMSQIKTLGDRKIPEIKRELARLREAHEAFRAAQGKTGSSKETDANLDENTLSPLTSFGELDAEGEPEELIDLVIDQVFPTVWGRIGVDPTKIPPTRHRSLSPSRPASIQQSRHGSVHPSLKISFFPSLTARPRSPSTPDPPSPPGSPAPNPPSPPRSPAPNQPRPPPSGRARSRSPSIKILDVVIKPNKGGNEIEITAEIKEEPKMDTVPPKEEGKKKGKQKKADTEGPSDEEIVAKSGH</sequence>
<dbReference type="Proteomes" id="UP000001861">
    <property type="component" value="Unassembled WGS sequence"/>
</dbReference>
<name>A8NK36_COPC7</name>
<dbReference type="HOGENOM" id="CLU_946700_0_0_1"/>
<dbReference type="GeneID" id="6010854"/>
<keyword evidence="3" id="KW-1185">Reference proteome</keyword>
<dbReference type="VEuPathDB" id="FungiDB:CC1G_02076"/>
<organism evidence="2 3">
    <name type="scientific">Coprinopsis cinerea (strain Okayama-7 / 130 / ATCC MYA-4618 / FGSC 9003)</name>
    <name type="common">Inky cap fungus</name>
    <name type="synonym">Hormographiella aspergillata</name>
    <dbReference type="NCBI Taxonomy" id="240176"/>
    <lineage>
        <taxon>Eukaryota</taxon>
        <taxon>Fungi</taxon>
        <taxon>Dikarya</taxon>
        <taxon>Basidiomycota</taxon>
        <taxon>Agaricomycotina</taxon>
        <taxon>Agaricomycetes</taxon>
        <taxon>Agaricomycetidae</taxon>
        <taxon>Agaricales</taxon>
        <taxon>Agaricineae</taxon>
        <taxon>Psathyrellaceae</taxon>
        <taxon>Coprinopsis</taxon>
    </lineage>
</organism>
<dbReference type="EMBL" id="AACS02000010">
    <property type="protein sequence ID" value="EAU87317.2"/>
    <property type="molecule type" value="Genomic_DNA"/>
</dbReference>
<accession>A8NK36</accession>
<evidence type="ECO:0000313" key="3">
    <source>
        <dbReference type="Proteomes" id="UP000001861"/>
    </source>
</evidence>
<dbReference type="OMA" id="APMGWKM"/>
<dbReference type="AlphaFoldDB" id="A8NK36"/>
<dbReference type="InParanoid" id="A8NK36"/>
<dbReference type="RefSeq" id="XP_001834340.2">
    <property type="nucleotide sequence ID" value="XM_001834288.2"/>
</dbReference>
<reference evidence="2 3" key="1">
    <citation type="journal article" date="2010" name="Proc. Natl. Acad. Sci. U.S.A.">
        <title>Insights into evolution of multicellular fungi from the assembled chromosomes of the mushroom Coprinopsis cinerea (Coprinus cinereus).</title>
        <authorList>
            <person name="Stajich J.E."/>
            <person name="Wilke S.K."/>
            <person name="Ahren D."/>
            <person name="Au C.H."/>
            <person name="Birren B.W."/>
            <person name="Borodovsky M."/>
            <person name="Burns C."/>
            <person name="Canback B."/>
            <person name="Casselton L.A."/>
            <person name="Cheng C.K."/>
            <person name="Deng J."/>
            <person name="Dietrich F.S."/>
            <person name="Fargo D.C."/>
            <person name="Farman M.L."/>
            <person name="Gathman A.C."/>
            <person name="Goldberg J."/>
            <person name="Guigo R."/>
            <person name="Hoegger P.J."/>
            <person name="Hooker J.B."/>
            <person name="Huggins A."/>
            <person name="James T.Y."/>
            <person name="Kamada T."/>
            <person name="Kilaru S."/>
            <person name="Kodira C."/>
            <person name="Kues U."/>
            <person name="Kupfer D."/>
            <person name="Kwan H.S."/>
            <person name="Lomsadze A."/>
            <person name="Li W."/>
            <person name="Lilly W.W."/>
            <person name="Ma L.J."/>
            <person name="Mackey A.J."/>
            <person name="Manning G."/>
            <person name="Martin F."/>
            <person name="Muraguchi H."/>
            <person name="Natvig D.O."/>
            <person name="Palmerini H."/>
            <person name="Ramesh M.A."/>
            <person name="Rehmeyer C.J."/>
            <person name="Roe B.A."/>
            <person name="Shenoy N."/>
            <person name="Stanke M."/>
            <person name="Ter-Hovhannisyan V."/>
            <person name="Tunlid A."/>
            <person name="Velagapudi R."/>
            <person name="Vision T.J."/>
            <person name="Zeng Q."/>
            <person name="Zolan M.E."/>
            <person name="Pukkila P.J."/>
        </authorList>
    </citation>
    <scope>NUCLEOTIDE SEQUENCE [LARGE SCALE GENOMIC DNA]</scope>
    <source>
        <strain evidence="3">Okayama-7 / 130 / ATCC MYA-4618 / FGSC 9003</strain>
    </source>
</reference>
<evidence type="ECO:0000256" key="1">
    <source>
        <dbReference type="SAM" id="MobiDB-lite"/>
    </source>
</evidence>